<organism evidence="1 2">
    <name type="scientific">Luteibacter anthropi</name>
    <dbReference type="NCBI Taxonomy" id="564369"/>
    <lineage>
        <taxon>Bacteria</taxon>
        <taxon>Pseudomonadati</taxon>
        <taxon>Pseudomonadota</taxon>
        <taxon>Gammaproteobacteria</taxon>
        <taxon>Lysobacterales</taxon>
        <taxon>Rhodanobacteraceae</taxon>
        <taxon>Luteibacter</taxon>
    </lineage>
</organism>
<comment type="caution">
    <text evidence="1">The sequence shown here is derived from an EMBL/GenBank/DDBJ whole genome shotgun (WGS) entry which is preliminary data.</text>
</comment>
<proteinExistence type="predicted"/>
<keyword evidence="2" id="KW-1185">Reference proteome</keyword>
<gene>
    <name evidence="1" type="ORF">HBF25_08815</name>
</gene>
<evidence type="ECO:0000313" key="2">
    <source>
        <dbReference type="Proteomes" id="UP000490980"/>
    </source>
</evidence>
<dbReference type="Proteomes" id="UP000490980">
    <property type="component" value="Unassembled WGS sequence"/>
</dbReference>
<accession>A0A7X5ZI70</accession>
<protein>
    <submittedName>
        <fullName evidence="1">Uncharacterized protein</fullName>
    </submittedName>
</protein>
<dbReference type="EMBL" id="JAARLZ010000004">
    <property type="protein sequence ID" value="NII06484.1"/>
    <property type="molecule type" value="Genomic_DNA"/>
</dbReference>
<name>A0A7X5ZI70_9GAMM</name>
<sequence>MSLTLHSSHKDLDSYLRSIDGDENVTPLEFQHLRDDADQHLDHALDPLGGVCPELSEAVKALQSSMDVVAEYLQKTAIAARKCKALPAEGRERLKEAIEHQIAYVVAAYQSSIQRL</sequence>
<dbReference type="AlphaFoldDB" id="A0A7X5ZI70"/>
<evidence type="ECO:0000313" key="1">
    <source>
        <dbReference type="EMBL" id="NII06484.1"/>
    </source>
</evidence>
<reference evidence="1 2" key="1">
    <citation type="submission" date="2020-03" db="EMBL/GenBank/DDBJ databases">
        <authorList>
            <person name="Lai Q."/>
        </authorList>
    </citation>
    <scope>NUCLEOTIDE SEQUENCE [LARGE SCALE GENOMIC DNA]</scope>
    <source>
        <strain evidence="1 2">CCUG 25036</strain>
    </source>
</reference>
<dbReference type="RefSeq" id="WP_166947496.1">
    <property type="nucleotide sequence ID" value="NZ_JAARLZ010000004.1"/>
</dbReference>